<dbReference type="EMBL" id="LT629688">
    <property type="protein sequence ID" value="SDD20783.1"/>
    <property type="molecule type" value="Genomic_DNA"/>
</dbReference>
<dbReference type="RefSeq" id="WP_090590198.1">
    <property type="nucleotide sequence ID" value="NZ_LT629688.1"/>
</dbReference>
<evidence type="ECO:0000313" key="2">
    <source>
        <dbReference type="EMBL" id="SDD20783.1"/>
    </source>
</evidence>
<dbReference type="InterPro" id="IPR036388">
    <property type="entry name" value="WH-like_DNA-bd_sf"/>
</dbReference>
<dbReference type="InterPro" id="IPR036390">
    <property type="entry name" value="WH_DNA-bd_sf"/>
</dbReference>
<name>A0A1G6SVH9_9ACTN</name>
<dbReference type="STRING" id="675864.SAMN04489747_0440"/>
<organism evidence="2 3">
    <name type="scientific">Auraticoccus monumenti</name>
    <dbReference type="NCBI Taxonomy" id="675864"/>
    <lineage>
        <taxon>Bacteria</taxon>
        <taxon>Bacillati</taxon>
        <taxon>Actinomycetota</taxon>
        <taxon>Actinomycetes</taxon>
        <taxon>Propionibacteriales</taxon>
        <taxon>Propionibacteriaceae</taxon>
        <taxon>Auraticoccus</taxon>
    </lineage>
</organism>
<dbReference type="InterPro" id="IPR027395">
    <property type="entry name" value="WH_DNA-bd_dom"/>
</dbReference>
<dbReference type="Pfam" id="PF13601">
    <property type="entry name" value="HTH_34"/>
    <property type="match status" value="1"/>
</dbReference>
<keyword evidence="2" id="KW-0238">DNA-binding</keyword>
<dbReference type="OrthoDB" id="4952043at2"/>
<proteinExistence type="predicted"/>
<feature type="domain" description="Winged helix DNA-binding" evidence="1">
    <location>
        <begin position="19"/>
        <end position="97"/>
    </location>
</feature>
<dbReference type="GO" id="GO:0003677">
    <property type="term" value="F:DNA binding"/>
    <property type="evidence" value="ECO:0007669"/>
    <property type="project" value="UniProtKB-KW"/>
</dbReference>
<evidence type="ECO:0000313" key="3">
    <source>
        <dbReference type="Proteomes" id="UP000198546"/>
    </source>
</evidence>
<dbReference type="SUPFAM" id="SSF46785">
    <property type="entry name" value="Winged helix' DNA-binding domain"/>
    <property type="match status" value="1"/>
</dbReference>
<dbReference type="Proteomes" id="UP000198546">
    <property type="component" value="Chromosome i"/>
</dbReference>
<evidence type="ECO:0000259" key="1">
    <source>
        <dbReference type="Pfam" id="PF13601"/>
    </source>
</evidence>
<sequence>MTTSEHPRHRLDEVVHAPVRFSILAFLAGVDRAKFALVRDTVEVSDSTLSKQATILESAGYLEILKGHVGKRPRTWFRLTPEGRTAFAAHVAALRELAGG</sequence>
<reference evidence="2 3" key="1">
    <citation type="submission" date="2016-10" db="EMBL/GenBank/DDBJ databases">
        <authorList>
            <person name="de Groot N.N."/>
        </authorList>
    </citation>
    <scope>NUCLEOTIDE SEQUENCE [LARGE SCALE GENOMIC DNA]</scope>
    <source>
        <strain evidence="2 3">MON 2.2</strain>
    </source>
</reference>
<dbReference type="PANTHER" id="PTHR37318">
    <property type="entry name" value="BSL7504 PROTEIN"/>
    <property type="match status" value="1"/>
</dbReference>
<accession>A0A1G6SVH9</accession>
<gene>
    <name evidence="2" type="ORF">SAMN04489747_0440</name>
</gene>
<keyword evidence="3" id="KW-1185">Reference proteome</keyword>
<dbReference type="PANTHER" id="PTHR37318:SF1">
    <property type="entry name" value="BSL7504 PROTEIN"/>
    <property type="match status" value="1"/>
</dbReference>
<protein>
    <submittedName>
        <fullName evidence="2">DNA-binding transcriptional regulator, MarR family</fullName>
    </submittedName>
</protein>
<dbReference type="Gene3D" id="1.10.10.10">
    <property type="entry name" value="Winged helix-like DNA-binding domain superfamily/Winged helix DNA-binding domain"/>
    <property type="match status" value="1"/>
</dbReference>
<dbReference type="AlphaFoldDB" id="A0A1G6SVH9"/>